<gene>
    <name evidence="2" type="ORF">MNBD_ACTINO01-2279</name>
</gene>
<evidence type="ECO:0000256" key="1">
    <source>
        <dbReference type="SAM" id="MobiDB-lite"/>
    </source>
</evidence>
<dbReference type="AlphaFoldDB" id="A0A3B0RFZ6"/>
<feature type="non-terminal residue" evidence="2">
    <location>
        <position position="1"/>
    </location>
</feature>
<proteinExistence type="predicted"/>
<organism evidence="2">
    <name type="scientific">hydrothermal vent metagenome</name>
    <dbReference type="NCBI Taxonomy" id="652676"/>
    <lineage>
        <taxon>unclassified sequences</taxon>
        <taxon>metagenomes</taxon>
        <taxon>ecological metagenomes</taxon>
    </lineage>
</organism>
<evidence type="ECO:0000313" key="2">
    <source>
        <dbReference type="EMBL" id="VAV90832.1"/>
    </source>
</evidence>
<protein>
    <submittedName>
        <fullName evidence="2">Uncharacterized protein</fullName>
    </submittedName>
</protein>
<dbReference type="EMBL" id="UOEI01000052">
    <property type="protein sequence ID" value="VAV90832.1"/>
    <property type="molecule type" value="Genomic_DNA"/>
</dbReference>
<feature type="region of interest" description="Disordered" evidence="1">
    <location>
        <begin position="1"/>
        <end position="31"/>
    </location>
</feature>
<reference evidence="2" key="1">
    <citation type="submission" date="2018-06" db="EMBL/GenBank/DDBJ databases">
        <authorList>
            <person name="Zhirakovskaya E."/>
        </authorList>
    </citation>
    <scope>NUCLEOTIDE SEQUENCE</scope>
</reference>
<sequence>GERDTLDAGPVRWTPQTPEPGMDLKSPYPHIEMTPYRIDGPFVVTGTS</sequence>
<accession>A0A3B0RFZ6</accession>
<name>A0A3B0RFZ6_9ZZZZ</name>